<gene>
    <name evidence="1" type="ORF">EPI10_014825</name>
</gene>
<proteinExistence type="predicted"/>
<accession>A0A5B6VIT8</accession>
<sequence length="222" mass="25045">MRLISLDTSKELPPMREVRCASSLGKVVMQVGQLNQVNATRSVHSKHSGSVLHSNLLTWQERKGPFEVLKQGGRETVGNLKPSIMNQKDSVRSKLECGSYYILIHGLQFHNKRVIAGSPFDAQKAESSQQKLTAKPALDPQRAELSWQHVKALNTQFASWVQSQLKNHPDELWQDGVQDYLTHALNIMVTSDVFSSTFEVFMVMNVQFVTVFDCKFMALVID</sequence>
<protein>
    <submittedName>
        <fullName evidence="1">Pleckstrin domain superfamily protein isoform 3</fullName>
    </submittedName>
</protein>
<reference evidence="2" key="1">
    <citation type="journal article" date="2019" name="Plant Biotechnol. J.">
        <title>Genome sequencing of the Australian wild diploid species Gossypium australe highlights disease resistance and delayed gland morphogenesis.</title>
        <authorList>
            <person name="Cai Y."/>
            <person name="Cai X."/>
            <person name="Wang Q."/>
            <person name="Wang P."/>
            <person name="Zhang Y."/>
            <person name="Cai C."/>
            <person name="Xu Y."/>
            <person name="Wang K."/>
            <person name="Zhou Z."/>
            <person name="Wang C."/>
            <person name="Geng S."/>
            <person name="Li B."/>
            <person name="Dong Q."/>
            <person name="Hou Y."/>
            <person name="Wang H."/>
            <person name="Ai P."/>
            <person name="Liu Z."/>
            <person name="Yi F."/>
            <person name="Sun M."/>
            <person name="An G."/>
            <person name="Cheng J."/>
            <person name="Zhang Y."/>
            <person name="Shi Q."/>
            <person name="Xie Y."/>
            <person name="Shi X."/>
            <person name="Chang Y."/>
            <person name="Huang F."/>
            <person name="Chen Y."/>
            <person name="Hong S."/>
            <person name="Mi L."/>
            <person name="Sun Q."/>
            <person name="Zhang L."/>
            <person name="Zhou B."/>
            <person name="Peng R."/>
            <person name="Zhang X."/>
            <person name="Liu F."/>
        </authorList>
    </citation>
    <scope>NUCLEOTIDE SEQUENCE [LARGE SCALE GENOMIC DNA]</scope>
    <source>
        <strain evidence="2">cv. PA1801</strain>
    </source>
</reference>
<keyword evidence="2" id="KW-1185">Reference proteome</keyword>
<dbReference type="AlphaFoldDB" id="A0A5B6VIT8"/>
<name>A0A5B6VIT8_9ROSI</name>
<dbReference type="OrthoDB" id="185618at2759"/>
<evidence type="ECO:0000313" key="2">
    <source>
        <dbReference type="Proteomes" id="UP000325315"/>
    </source>
</evidence>
<comment type="caution">
    <text evidence="1">The sequence shown here is derived from an EMBL/GenBank/DDBJ whole genome shotgun (WGS) entry which is preliminary data.</text>
</comment>
<evidence type="ECO:0000313" key="1">
    <source>
        <dbReference type="EMBL" id="KAA3468991.1"/>
    </source>
</evidence>
<organism evidence="1 2">
    <name type="scientific">Gossypium australe</name>
    <dbReference type="NCBI Taxonomy" id="47621"/>
    <lineage>
        <taxon>Eukaryota</taxon>
        <taxon>Viridiplantae</taxon>
        <taxon>Streptophyta</taxon>
        <taxon>Embryophyta</taxon>
        <taxon>Tracheophyta</taxon>
        <taxon>Spermatophyta</taxon>
        <taxon>Magnoliopsida</taxon>
        <taxon>eudicotyledons</taxon>
        <taxon>Gunneridae</taxon>
        <taxon>Pentapetalae</taxon>
        <taxon>rosids</taxon>
        <taxon>malvids</taxon>
        <taxon>Malvales</taxon>
        <taxon>Malvaceae</taxon>
        <taxon>Malvoideae</taxon>
        <taxon>Gossypium</taxon>
    </lineage>
</organism>
<dbReference type="EMBL" id="SMMG02000006">
    <property type="protein sequence ID" value="KAA3468991.1"/>
    <property type="molecule type" value="Genomic_DNA"/>
</dbReference>
<dbReference type="Proteomes" id="UP000325315">
    <property type="component" value="Unassembled WGS sequence"/>
</dbReference>